<sequence length="118" mass="13036">MVLAQPSCIIHTPHVNALRILNLSTHTPSNYYLYHPLERNSSRNPKSSILLILLFIPVQNQKMCPISKNNIALWCKKHADGEGRDDPIFEGLAPSAATCSEGDDDDDDDGDYDFAPAA</sequence>
<feature type="compositionally biased region" description="Acidic residues" evidence="1">
    <location>
        <begin position="101"/>
        <end position="112"/>
    </location>
</feature>
<protein>
    <submittedName>
        <fullName evidence="2">Uncharacterized protein</fullName>
    </submittedName>
</protein>
<dbReference type="Proteomes" id="UP000327085">
    <property type="component" value="Chromosome 7"/>
</dbReference>
<evidence type="ECO:0000313" key="3">
    <source>
        <dbReference type="Proteomes" id="UP000327085"/>
    </source>
</evidence>
<gene>
    <name evidence="2" type="ORF">ALMOND_2B001957</name>
</gene>
<organism evidence="2 3">
    <name type="scientific">Prunus dulcis</name>
    <name type="common">Almond</name>
    <name type="synonym">Amygdalus dulcis</name>
    <dbReference type="NCBI Taxonomy" id="3755"/>
    <lineage>
        <taxon>Eukaryota</taxon>
        <taxon>Viridiplantae</taxon>
        <taxon>Streptophyta</taxon>
        <taxon>Embryophyta</taxon>
        <taxon>Tracheophyta</taxon>
        <taxon>Spermatophyta</taxon>
        <taxon>Magnoliopsida</taxon>
        <taxon>eudicotyledons</taxon>
        <taxon>Gunneridae</taxon>
        <taxon>Pentapetalae</taxon>
        <taxon>rosids</taxon>
        <taxon>fabids</taxon>
        <taxon>Rosales</taxon>
        <taxon>Rosaceae</taxon>
        <taxon>Amygdaloideae</taxon>
        <taxon>Amygdaleae</taxon>
        <taxon>Prunus</taxon>
    </lineage>
</organism>
<dbReference type="InParanoid" id="A0A5E4E4G7"/>
<dbReference type="Gramene" id="VVA10673">
    <property type="protein sequence ID" value="VVA10673"/>
    <property type="gene ID" value="Prudul26B001957"/>
</dbReference>
<name>A0A5E4E4G7_PRUDU</name>
<accession>A0A5E4E4G7</accession>
<evidence type="ECO:0000256" key="1">
    <source>
        <dbReference type="SAM" id="MobiDB-lite"/>
    </source>
</evidence>
<dbReference type="EMBL" id="CABIKO010000002">
    <property type="protein sequence ID" value="VVA10673.1"/>
    <property type="molecule type" value="Genomic_DNA"/>
</dbReference>
<dbReference type="AlphaFoldDB" id="A0A5E4E4G7"/>
<feature type="region of interest" description="Disordered" evidence="1">
    <location>
        <begin position="94"/>
        <end position="118"/>
    </location>
</feature>
<proteinExistence type="predicted"/>
<reference evidence="3" key="1">
    <citation type="journal article" date="2020" name="Plant J.">
        <title>Transposons played a major role in the diversification between the closely related almond and peach genomes: results from the almond genome sequence.</title>
        <authorList>
            <person name="Alioto T."/>
            <person name="Alexiou K.G."/>
            <person name="Bardil A."/>
            <person name="Barteri F."/>
            <person name="Castanera R."/>
            <person name="Cruz F."/>
            <person name="Dhingra A."/>
            <person name="Duval H."/>
            <person name="Fernandez I Marti A."/>
            <person name="Frias L."/>
            <person name="Galan B."/>
            <person name="Garcia J.L."/>
            <person name="Howad W."/>
            <person name="Gomez-Garrido J."/>
            <person name="Gut M."/>
            <person name="Julca I."/>
            <person name="Morata J."/>
            <person name="Puigdomenech P."/>
            <person name="Ribeca P."/>
            <person name="Rubio Cabetas M.J."/>
            <person name="Vlasova A."/>
            <person name="Wirthensohn M."/>
            <person name="Garcia-Mas J."/>
            <person name="Gabaldon T."/>
            <person name="Casacuberta J.M."/>
            <person name="Arus P."/>
        </authorList>
    </citation>
    <scope>NUCLEOTIDE SEQUENCE [LARGE SCALE GENOMIC DNA]</scope>
    <source>
        <strain evidence="3">cv. Texas</strain>
    </source>
</reference>
<evidence type="ECO:0000313" key="2">
    <source>
        <dbReference type="EMBL" id="VVA10673.1"/>
    </source>
</evidence>